<dbReference type="AlphaFoldDB" id="A0A0F9RNH2"/>
<organism evidence="2">
    <name type="scientific">marine sediment metagenome</name>
    <dbReference type="NCBI Taxonomy" id="412755"/>
    <lineage>
        <taxon>unclassified sequences</taxon>
        <taxon>metagenomes</taxon>
        <taxon>ecological metagenomes</taxon>
    </lineage>
</organism>
<evidence type="ECO:0008006" key="3">
    <source>
        <dbReference type="Google" id="ProtNLM"/>
    </source>
</evidence>
<evidence type="ECO:0000313" key="2">
    <source>
        <dbReference type="EMBL" id="KKN18823.1"/>
    </source>
</evidence>
<accession>A0A0F9RNH2</accession>
<evidence type="ECO:0000256" key="1">
    <source>
        <dbReference type="SAM" id="MobiDB-lite"/>
    </source>
</evidence>
<reference evidence="2" key="1">
    <citation type="journal article" date="2015" name="Nature">
        <title>Complex archaea that bridge the gap between prokaryotes and eukaryotes.</title>
        <authorList>
            <person name="Spang A."/>
            <person name="Saw J.H."/>
            <person name="Jorgensen S.L."/>
            <person name="Zaremba-Niedzwiedzka K."/>
            <person name="Martijn J."/>
            <person name="Lind A.E."/>
            <person name="van Eijk R."/>
            <person name="Schleper C."/>
            <person name="Guy L."/>
            <person name="Ettema T.J."/>
        </authorList>
    </citation>
    <scope>NUCLEOTIDE SEQUENCE</scope>
</reference>
<comment type="caution">
    <text evidence="2">The sequence shown here is derived from an EMBL/GenBank/DDBJ whole genome shotgun (WGS) entry which is preliminary data.</text>
</comment>
<protein>
    <recommendedName>
        <fullName evidence="3">Portal protein</fullName>
    </recommendedName>
</protein>
<gene>
    <name evidence="2" type="ORF">LCGC14_0951970</name>
</gene>
<name>A0A0F9RNH2_9ZZZZ</name>
<feature type="region of interest" description="Disordered" evidence="1">
    <location>
        <begin position="460"/>
        <end position="502"/>
    </location>
</feature>
<feature type="compositionally biased region" description="Polar residues" evidence="1">
    <location>
        <begin position="460"/>
        <end position="481"/>
    </location>
</feature>
<dbReference type="EMBL" id="LAZR01003392">
    <property type="protein sequence ID" value="KKN18823.1"/>
    <property type="molecule type" value="Genomic_DNA"/>
</dbReference>
<sequence length="502" mass="57733">MITKNENGKPKRAFSATRKPIILKIDEEYYDLDSVLKQMKHSMIKNTAPNREFAFYNDSISQTMTEITSAVMVGDGPHTTVDHKLHGKQALEIIEDWNMEVNVNGRTVEDYMRSVWFDEIVHADSYWRIDINPKLYENRVDIQRIDPKTITKVKDPKYGWRALIQSVPNYKGYRSEVQFYKNVVKDRIYLAPLEIFGNRGMRYKLDITIPDKPNVVLRTSYFIRPPVGSILHFITGKRWTFYFMRKFAQKHWAPFLVALVGDPNTNFYPDEPEAMDEAVEYVQKILPKVSNWGGVALPGIINLKTLDTQSAKSAQIYRDAIELYNKEIMWGLYASLAQRDASGNEQSTQRGILEAFYTFLETMRRKYANTLTRFYAKCLLPVWGIRDVKQKNIKIAFNPLKNKGYLEVAQAIERLNNAGIFKDDNEARKAGSIVFAHLKALTKEENKPRGQKLMIKMNESSQFGQGATGNASSGRNPQAKRSTTKNENDIGMRLLNHIRAGS</sequence>
<proteinExistence type="predicted"/>